<keyword evidence="3" id="KW-1185">Reference proteome</keyword>
<organism evidence="2 3">
    <name type="scientific">Marivirga lumbricoides</name>
    <dbReference type="NCBI Taxonomy" id="1046115"/>
    <lineage>
        <taxon>Bacteria</taxon>
        <taxon>Pseudomonadati</taxon>
        <taxon>Bacteroidota</taxon>
        <taxon>Cytophagia</taxon>
        <taxon>Cytophagales</taxon>
        <taxon>Marivirgaceae</taxon>
        <taxon>Marivirga</taxon>
    </lineage>
</organism>
<evidence type="ECO:0000313" key="2">
    <source>
        <dbReference type="EMBL" id="GGC26147.1"/>
    </source>
</evidence>
<feature type="transmembrane region" description="Helical" evidence="1">
    <location>
        <begin position="149"/>
        <end position="171"/>
    </location>
</feature>
<evidence type="ECO:0000313" key="3">
    <source>
        <dbReference type="Proteomes" id="UP000636010"/>
    </source>
</evidence>
<comment type="caution">
    <text evidence="2">The sequence shown here is derived from an EMBL/GenBank/DDBJ whole genome shotgun (WGS) entry which is preliminary data.</text>
</comment>
<sequence length="278" mass="32366">MDTNRDIEFETDYRRWLVFSESVNNAKQLKNLENALNKRKSTNDISVKKKKDGSAYEYFIVENGKSSGLKISEENYIQFLNYFQEHYGRKKIENKPFTIDKQKSLKYSSNGFSKRNLGQKQMFISVQEEGVRIPFLLEKISSSNKLKHSFTFSLLALLVLQILIIPGNFGGFSFGDIGTYTFFGIMLLMWILSFWSYSKLFTMQNSYKEIFRLTASYFSILWLIAFSEIIIITVFEGRFNLWFSLFLLILGQISGLIISLFATMIMYFIKGGKVINVK</sequence>
<gene>
    <name evidence="2" type="ORF">GCM10011506_09420</name>
</gene>
<keyword evidence="1" id="KW-1133">Transmembrane helix</keyword>
<feature type="transmembrane region" description="Helical" evidence="1">
    <location>
        <begin position="177"/>
        <end position="198"/>
    </location>
</feature>
<reference evidence="3" key="1">
    <citation type="journal article" date="2019" name="Int. J. Syst. Evol. Microbiol.">
        <title>The Global Catalogue of Microorganisms (GCM) 10K type strain sequencing project: providing services to taxonomists for standard genome sequencing and annotation.</title>
        <authorList>
            <consortium name="The Broad Institute Genomics Platform"/>
            <consortium name="The Broad Institute Genome Sequencing Center for Infectious Disease"/>
            <person name="Wu L."/>
            <person name="Ma J."/>
        </authorList>
    </citation>
    <scope>NUCLEOTIDE SEQUENCE [LARGE SCALE GENOMIC DNA]</scope>
    <source>
        <strain evidence="3">CGMCC 1.10832</strain>
    </source>
</reference>
<feature type="transmembrane region" description="Helical" evidence="1">
    <location>
        <begin position="210"/>
        <end position="235"/>
    </location>
</feature>
<dbReference type="RefSeq" id="WP_188460700.1">
    <property type="nucleotide sequence ID" value="NZ_BAABHU010000002.1"/>
</dbReference>
<dbReference type="Proteomes" id="UP000636010">
    <property type="component" value="Unassembled WGS sequence"/>
</dbReference>
<proteinExistence type="predicted"/>
<keyword evidence="1" id="KW-0472">Membrane</keyword>
<evidence type="ECO:0000256" key="1">
    <source>
        <dbReference type="SAM" id="Phobius"/>
    </source>
</evidence>
<keyword evidence="1" id="KW-0812">Transmembrane</keyword>
<dbReference type="EMBL" id="BMEC01000002">
    <property type="protein sequence ID" value="GGC26147.1"/>
    <property type="molecule type" value="Genomic_DNA"/>
</dbReference>
<protein>
    <submittedName>
        <fullName evidence="2">Uncharacterized protein</fullName>
    </submittedName>
</protein>
<accession>A0ABQ1LPQ5</accession>
<feature type="transmembrane region" description="Helical" evidence="1">
    <location>
        <begin position="241"/>
        <end position="269"/>
    </location>
</feature>
<name>A0ABQ1LPQ5_9BACT</name>